<dbReference type="GO" id="GO:0071164">
    <property type="term" value="F:RNA cap trimethylguanosine synthase activity"/>
    <property type="evidence" value="ECO:0007669"/>
    <property type="project" value="TreeGrafter"/>
</dbReference>
<dbReference type="Gene3D" id="3.40.50.150">
    <property type="entry name" value="Vaccinia Virus protein VP39"/>
    <property type="match status" value="1"/>
</dbReference>
<dbReference type="AlphaFoldDB" id="A0A6C0B379"/>
<accession>A0A6C0B379</accession>
<dbReference type="Pfam" id="PF09445">
    <property type="entry name" value="Methyltransf_15"/>
    <property type="match status" value="1"/>
</dbReference>
<dbReference type="PANTHER" id="PTHR14741">
    <property type="entry name" value="S-ADENOSYLMETHIONINE-DEPENDENT METHYLTRANSFERASE RELATED"/>
    <property type="match status" value="1"/>
</dbReference>
<organism evidence="1">
    <name type="scientific">viral metagenome</name>
    <dbReference type="NCBI Taxonomy" id="1070528"/>
    <lineage>
        <taxon>unclassified sequences</taxon>
        <taxon>metagenomes</taxon>
        <taxon>organismal metagenomes</taxon>
    </lineage>
</organism>
<dbReference type="InterPro" id="IPR019012">
    <property type="entry name" value="RNA_cap_Gua-N2-MeTrfase"/>
</dbReference>
<reference evidence="1" key="1">
    <citation type="journal article" date="2020" name="Nature">
        <title>Giant virus diversity and host interactions through global metagenomics.</title>
        <authorList>
            <person name="Schulz F."/>
            <person name="Roux S."/>
            <person name="Paez-Espino D."/>
            <person name="Jungbluth S."/>
            <person name="Walsh D.A."/>
            <person name="Denef V.J."/>
            <person name="McMahon K.D."/>
            <person name="Konstantinidis K.T."/>
            <person name="Eloe-Fadrosh E.A."/>
            <person name="Kyrpides N.C."/>
            <person name="Woyke T."/>
        </authorList>
    </citation>
    <scope>NUCLEOTIDE SEQUENCE</scope>
    <source>
        <strain evidence="1">GVMAG-M-3300009185-36</strain>
    </source>
</reference>
<dbReference type="PANTHER" id="PTHR14741:SF32">
    <property type="entry name" value="TRIMETHYLGUANOSINE SYNTHASE"/>
    <property type="match status" value="1"/>
</dbReference>
<name>A0A6C0B379_9ZZZZ</name>
<sequence>MSSYKSTDFSEFIDLKRSEETDQLLKSIQLYMDSWHNQHAGGFNSCHSLHTMFPEKDGVEYDKLKLTLEGEYSITRRADGRRLLQKMISIVGPLNKKHVTDLTGNVGGDTILFGLNCKSVVSIEYNKENFDALENNIKVFGLDNVNLHFGDSTKVYNWYTDILYIDPPWGGPDYKEKENLDLFLGDVRLDLFIRDILAQEWRPNYIFLKLPRNYNFRSLENLLNVKQIHKFAIRSFNCIALEVY</sequence>
<dbReference type="EMBL" id="MN739049">
    <property type="protein sequence ID" value="QHS85933.1"/>
    <property type="molecule type" value="Genomic_DNA"/>
</dbReference>
<dbReference type="GO" id="GO:0005634">
    <property type="term" value="C:nucleus"/>
    <property type="evidence" value="ECO:0007669"/>
    <property type="project" value="TreeGrafter"/>
</dbReference>
<proteinExistence type="predicted"/>
<protein>
    <recommendedName>
        <fullName evidence="2">Trimethylguanosine synthase</fullName>
    </recommendedName>
</protein>
<evidence type="ECO:0008006" key="2">
    <source>
        <dbReference type="Google" id="ProtNLM"/>
    </source>
</evidence>
<evidence type="ECO:0000313" key="1">
    <source>
        <dbReference type="EMBL" id="QHS85933.1"/>
    </source>
</evidence>
<dbReference type="InterPro" id="IPR029063">
    <property type="entry name" value="SAM-dependent_MTases_sf"/>
</dbReference>
<dbReference type="SUPFAM" id="SSF53335">
    <property type="entry name" value="S-adenosyl-L-methionine-dependent methyltransferases"/>
    <property type="match status" value="1"/>
</dbReference>